<organism evidence="2 3">
    <name type="scientific">Allosphingosinicella humi</name>
    <dbReference type="NCBI Taxonomy" id="2068657"/>
    <lineage>
        <taxon>Bacteria</taxon>
        <taxon>Pseudomonadati</taxon>
        <taxon>Pseudomonadota</taxon>
        <taxon>Alphaproteobacteria</taxon>
        <taxon>Sphingomonadales</taxon>
        <taxon>Sphingomonadaceae</taxon>
        <taxon>Allosphingosinicella</taxon>
    </lineage>
</organism>
<dbReference type="EMBL" id="QFFF01000001">
    <property type="protein sequence ID" value="PWG01721.1"/>
    <property type="molecule type" value="Genomic_DNA"/>
</dbReference>
<keyword evidence="1" id="KW-0812">Transmembrane</keyword>
<proteinExistence type="predicted"/>
<feature type="transmembrane region" description="Helical" evidence="1">
    <location>
        <begin position="136"/>
        <end position="161"/>
    </location>
</feature>
<keyword evidence="1" id="KW-0472">Membrane</keyword>
<accession>A0A2U2J0B2</accession>
<name>A0A2U2J0B2_9SPHN</name>
<keyword evidence="1" id="KW-1133">Transmembrane helix</keyword>
<dbReference type="AlphaFoldDB" id="A0A2U2J0B2"/>
<evidence type="ECO:0000313" key="2">
    <source>
        <dbReference type="EMBL" id="PWG01721.1"/>
    </source>
</evidence>
<evidence type="ECO:0000313" key="3">
    <source>
        <dbReference type="Proteomes" id="UP000245916"/>
    </source>
</evidence>
<protein>
    <submittedName>
        <fullName evidence="2">Uncharacterized protein</fullName>
    </submittedName>
</protein>
<dbReference type="RefSeq" id="WP_109269860.1">
    <property type="nucleotide sequence ID" value="NZ_QFFF01000001.1"/>
</dbReference>
<reference evidence="2 3" key="1">
    <citation type="submission" date="2018-05" db="EMBL/GenBank/DDBJ databases">
        <title>Genome of Sphingosinicella humi QZX222.</title>
        <authorList>
            <person name="Qiao Z."/>
            <person name="Wang G."/>
        </authorList>
    </citation>
    <scope>NUCLEOTIDE SEQUENCE [LARGE SCALE GENOMIC DNA]</scope>
    <source>
        <strain evidence="2 3">QZX222</strain>
    </source>
</reference>
<comment type="caution">
    <text evidence="2">The sequence shown here is derived from an EMBL/GenBank/DDBJ whole genome shotgun (WGS) entry which is preliminary data.</text>
</comment>
<feature type="transmembrane region" description="Helical" evidence="1">
    <location>
        <begin position="83"/>
        <end position="104"/>
    </location>
</feature>
<keyword evidence="3" id="KW-1185">Reference proteome</keyword>
<gene>
    <name evidence="2" type="ORF">DF286_01690</name>
</gene>
<evidence type="ECO:0000256" key="1">
    <source>
        <dbReference type="SAM" id="Phobius"/>
    </source>
</evidence>
<dbReference type="Proteomes" id="UP000245916">
    <property type="component" value="Unassembled WGS sequence"/>
</dbReference>
<sequence length="162" mass="17282">MRHEVLKERDSFDMVDVAAVWPTSAQVAPLPIPEIEPAAERAPVYGAPAAPDVPVAVGGLIVAAYVSLIATFAVATVASRESIFMIVVAGFFLFMFFAVPRLFFKYEADHGVRQSFSRFMSEGMQTFTGHSAGGAALVQMLIVPVFLTLGVVAMGIAAALIF</sequence>
<feature type="transmembrane region" description="Helical" evidence="1">
    <location>
        <begin position="55"/>
        <end position="76"/>
    </location>
</feature>